<organism evidence="2 3">
    <name type="scientific">Echinococcus granulosus</name>
    <name type="common">Hydatid tapeworm</name>
    <dbReference type="NCBI Taxonomy" id="6210"/>
    <lineage>
        <taxon>Eukaryota</taxon>
        <taxon>Metazoa</taxon>
        <taxon>Spiralia</taxon>
        <taxon>Lophotrochozoa</taxon>
        <taxon>Platyhelminthes</taxon>
        <taxon>Cestoda</taxon>
        <taxon>Eucestoda</taxon>
        <taxon>Cyclophyllidea</taxon>
        <taxon>Taeniidae</taxon>
        <taxon>Echinococcus</taxon>
        <taxon>Echinococcus granulosus group</taxon>
    </lineage>
</organism>
<keyword evidence="3" id="KW-1185">Reference proteome</keyword>
<sequence length="89" mass="10464">MKDVHELYASSMDQVEDRGLERQFCKVLSICSQSAVFFPFRPSLPMVIRLLPSLLPLPLLMELVLCWYKRRDDCTRKKCCLRKRRCIAA</sequence>
<feature type="transmembrane region" description="Helical" evidence="1">
    <location>
        <begin position="46"/>
        <end position="68"/>
    </location>
</feature>
<evidence type="ECO:0000313" key="2">
    <source>
        <dbReference type="EMBL" id="EUB54051.1"/>
    </source>
</evidence>
<dbReference type="EMBL" id="APAU02000375">
    <property type="protein sequence ID" value="EUB54051.1"/>
    <property type="molecule type" value="Genomic_DNA"/>
</dbReference>
<gene>
    <name evidence="2" type="ORF">EGR_11089</name>
</gene>
<evidence type="ECO:0000313" key="3">
    <source>
        <dbReference type="Proteomes" id="UP000019149"/>
    </source>
</evidence>
<dbReference type="AlphaFoldDB" id="W6U0S8"/>
<accession>W6U0S8</accession>
<comment type="caution">
    <text evidence="2">The sequence shown here is derived from an EMBL/GenBank/DDBJ whole genome shotgun (WGS) entry which is preliminary data.</text>
</comment>
<keyword evidence="1" id="KW-0812">Transmembrane</keyword>
<name>W6U0S8_ECHGR</name>
<evidence type="ECO:0000256" key="1">
    <source>
        <dbReference type="SAM" id="Phobius"/>
    </source>
</evidence>
<reference evidence="2 3" key="1">
    <citation type="journal article" date="2013" name="Nat. Genet.">
        <title>The genome of the hydatid tapeworm Echinococcus granulosus.</title>
        <authorList>
            <person name="Zheng H."/>
            <person name="Zhang W."/>
            <person name="Zhang L."/>
            <person name="Zhang Z."/>
            <person name="Li J."/>
            <person name="Lu G."/>
            <person name="Zhu Y."/>
            <person name="Wang Y."/>
            <person name="Huang Y."/>
            <person name="Liu J."/>
            <person name="Kang H."/>
            <person name="Chen J."/>
            <person name="Wang L."/>
            <person name="Chen A."/>
            <person name="Yu S."/>
            <person name="Gao Z."/>
            <person name="Jin L."/>
            <person name="Gu W."/>
            <person name="Wang Z."/>
            <person name="Zhao L."/>
            <person name="Shi B."/>
            <person name="Wen H."/>
            <person name="Lin R."/>
            <person name="Jones M.K."/>
            <person name="Brejova B."/>
            <person name="Vinar T."/>
            <person name="Zhao G."/>
            <person name="McManus D.P."/>
            <person name="Chen Z."/>
            <person name="Zhou Y."/>
            <person name="Wang S."/>
        </authorList>
    </citation>
    <scope>NUCLEOTIDE SEQUENCE [LARGE SCALE GENOMIC DNA]</scope>
</reference>
<dbReference type="GeneID" id="36346804"/>
<proteinExistence type="predicted"/>
<dbReference type="CTD" id="36346804"/>
<dbReference type="Proteomes" id="UP000019149">
    <property type="component" value="Unassembled WGS sequence"/>
</dbReference>
<keyword evidence="1" id="KW-1133">Transmembrane helix</keyword>
<keyword evidence="1" id="KW-0472">Membrane</keyword>
<protein>
    <submittedName>
        <fullName evidence="2">Uncharacterized protein</fullName>
    </submittedName>
</protein>
<dbReference type="KEGG" id="egl:EGR_11089"/>
<dbReference type="RefSeq" id="XP_024345247.1">
    <property type="nucleotide sequence ID" value="XM_024500338.1"/>
</dbReference>